<name>A0A7C4Y4B8_UNCW3</name>
<dbReference type="HAMAP" id="MF_00639">
    <property type="entry name" value="MurD"/>
    <property type="match status" value="1"/>
</dbReference>
<dbReference type="SUPFAM" id="SSF53244">
    <property type="entry name" value="MurD-like peptide ligases, peptide-binding domain"/>
    <property type="match status" value="1"/>
</dbReference>
<dbReference type="GO" id="GO:0005737">
    <property type="term" value="C:cytoplasm"/>
    <property type="evidence" value="ECO:0007669"/>
    <property type="project" value="UniProtKB-SubCell"/>
</dbReference>
<evidence type="ECO:0000259" key="8">
    <source>
        <dbReference type="Pfam" id="PF08245"/>
    </source>
</evidence>
<dbReference type="GO" id="GO:0008764">
    <property type="term" value="F:UDP-N-acetylmuramoylalanine-D-glutamate ligase activity"/>
    <property type="evidence" value="ECO:0007669"/>
    <property type="project" value="UniProtKB-UniRule"/>
</dbReference>
<dbReference type="Pfam" id="PF08245">
    <property type="entry name" value="Mur_ligase_M"/>
    <property type="match status" value="1"/>
</dbReference>
<dbReference type="NCBIfam" id="TIGR01087">
    <property type="entry name" value="murD"/>
    <property type="match status" value="1"/>
</dbReference>
<keyword evidence="4 7" id="KW-0436">Ligase</keyword>
<keyword evidence="6 7" id="KW-0067">ATP-binding</keyword>
<evidence type="ECO:0000256" key="7">
    <source>
        <dbReference type="HAMAP-Rule" id="MF_00639"/>
    </source>
</evidence>
<dbReference type="GO" id="GO:0009252">
    <property type="term" value="P:peptidoglycan biosynthetic process"/>
    <property type="evidence" value="ECO:0007669"/>
    <property type="project" value="UniProtKB-UniRule"/>
</dbReference>
<comment type="similarity">
    <text evidence="7">Belongs to the MurCDEF family.</text>
</comment>
<dbReference type="SUPFAM" id="SSF53623">
    <property type="entry name" value="MurD-like peptide ligases, catalytic domain"/>
    <property type="match status" value="1"/>
</dbReference>
<dbReference type="SUPFAM" id="SSF51984">
    <property type="entry name" value="MurCD N-terminal domain"/>
    <property type="match status" value="1"/>
</dbReference>
<comment type="catalytic activity">
    <reaction evidence="7">
        <text>UDP-N-acetyl-alpha-D-muramoyl-L-alanine + D-glutamate + ATP = UDP-N-acetyl-alpha-D-muramoyl-L-alanyl-D-glutamate + ADP + phosphate + H(+)</text>
        <dbReference type="Rhea" id="RHEA:16429"/>
        <dbReference type="ChEBI" id="CHEBI:15378"/>
        <dbReference type="ChEBI" id="CHEBI:29986"/>
        <dbReference type="ChEBI" id="CHEBI:30616"/>
        <dbReference type="ChEBI" id="CHEBI:43474"/>
        <dbReference type="ChEBI" id="CHEBI:83898"/>
        <dbReference type="ChEBI" id="CHEBI:83900"/>
        <dbReference type="ChEBI" id="CHEBI:456216"/>
        <dbReference type="EC" id="6.3.2.9"/>
    </reaction>
</comment>
<dbReference type="GO" id="GO:0005524">
    <property type="term" value="F:ATP binding"/>
    <property type="evidence" value="ECO:0007669"/>
    <property type="project" value="UniProtKB-UniRule"/>
</dbReference>
<dbReference type="Gene3D" id="3.40.1190.10">
    <property type="entry name" value="Mur-like, catalytic domain"/>
    <property type="match status" value="1"/>
</dbReference>
<gene>
    <name evidence="7 9" type="primary">murD</name>
    <name evidence="9" type="ORF">ENV67_00575</name>
</gene>
<keyword evidence="7" id="KW-0961">Cell wall biogenesis/degradation</keyword>
<dbReference type="InterPro" id="IPR036565">
    <property type="entry name" value="Mur-like_cat_sf"/>
</dbReference>
<protein>
    <recommendedName>
        <fullName evidence="7">UDP-N-acetylmuramoylalanine--D-glutamate ligase</fullName>
        <ecNumber evidence="7">6.3.2.9</ecNumber>
    </recommendedName>
    <alternativeName>
        <fullName evidence="7">D-glutamic acid-adding enzyme</fullName>
    </alternativeName>
    <alternativeName>
        <fullName evidence="7">UDP-N-acetylmuramoyl-L-alanyl-D-glutamate synthetase</fullName>
    </alternativeName>
</protein>
<dbReference type="InterPro" id="IPR005762">
    <property type="entry name" value="MurD"/>
</dbReference>
<dbReference type="PANTHER" id="PTHR43692:SF1">
    <property type="entry name" value="UDP-N-ACETYLMURAMOYLALANINE--D-GLUTAMATE LIGASE"/>
    <property type="match status" value="1"/>
</dbReference>
<keyword evidence="7" id="KW-0131">Cell cycle</keyword>
<feature type="binding site" evidence="7">
    <location>
        <begin position="98"/>
        <end position="104"/>
    </location>
    <ligand>
        <name>ATP</name>
        <dbReference type="ChEBI" id="CHEBI:30616"/>
    </ligand>
</feature>
<accession>A0A7C4Y4B8</accession>
<evidence type="ECO:0000256" key="1">
    <source>
        <dbReference type="ARBA" id="ARBA00004496"/>
    </source>
</evidence>
<evidence type="ECO:0000256" key="6">
    <source>
        <dbReference type="ARBA" id="ARBA00022840"/>
    </source>
</evidence>
<dbReference type="AlphaFoldDB" id="A0A7C4Y4B8"/>
<dbReference type="Gene3D" id="3.90.190.20">
    <property type="entry name" value="Mur ligase, C-terminal domain"/>
    <property type="match status" value="1"/>
</dbReference>
<keyword evidence="5 7" id="KW-0547">Nucleotide-binding</keyword>
<comment type="subcellular location">
    <subcellularLocation>
        <location evidence="1 7">Cytoplasm</location>
    </subcellularLocation>
</comment>
<comment type="pathway">
    <text evidence="2 7">Cell wall biogenesis; peptidoglycan biosynthesis.</text>
</comment>
<keyword evidence="7" id="KW-0132">Cell division</keyword>
<evidence type="ECO:0000256" key="5">
    <source>
        <dbReference type="ARBA" id="ARBA00022741"/>
    </source>
</evidence>
<dbReference type="PANTHER" id="PTHR43692">
    <property type="entry name" value="UDP-N-ACETYLMURAMOYLALANINE--D-GLUTAMATE LIGASE"/>
    <property type="match status" value="1"/>
</dbReference>
<dbReference type="GO" id="GO:0008360">
    <property type="term" value="P:regulation of cell shape"/>
    <property type="evidence" value="ECO:0007669"/>
    <property type="project" value="UniProtKB-KW"/>
</dbReference>
<evidence type="ECO:0000256" key="2">
    <source>
        <dbReference type="ARBA" id="ARBA00004752"/>
    </source>
</evidence>
<dbReference type="Gene3D" id="3.40.50.720">
    <property type="entry name" value="NAD(P)-binding Rossmann-like Domain"/>
    <property type="match status" value="1"/>
</dbReference>
<dbReference type="EC" id="6.3.2.9" evidence="7"/>
<dbReference type="GO" id="GO:0071555">
    <property type="term" value="P:cell wall organization"/>
    <property type="evidence" value="ECO:0007669"/>
    <property type="project" value="UniProtKB-KW"/>
</dbReference>
<dbReference type="UniPathway" id="UPA00219"/>
<keyword evidence="7" id="KW-0573">Peptidoglycan synthesis</keyword>
<dbReference type="InterPro" id="IPR036615">
    <property type="entry name" value="Mur_ligase_C_dom_sf"/>
</dbReference>
<dbReference type="InterPro" id="IPR013221">
    <property type="entry name" value="Mur_ligase_cen"/>
</dbReference>
<keyword evidence="3 7" id="KW-0963">Cytoplasm</keyword>
<dbReference type="EMBL" id="DTHG01000006">
    <property type="protein sequence ID" value="HGW91022.1"/>
    <property type="molecule type" value="Genomic_DNA"/>
</dbReference>
<comment type="function">
    <text evidence="7">Cell wall formation. Catalyzes the addition of glutamate to the nucleotide precursor UDP-N-acetylmuramoyl-L-alanine (UMA).</text>
</comment>
<dbReference type="GO" id="GO:0051301">
    <property type="term" value="P:cell division"/>
    <property type="evidence" value="ECO:0007669"/>
    <property type="project" value="UniProtKB-KW"/>
</dbReference>
<evidence type="ECO:0000256" key="3">
    <source>
        <dbReference type="ARBA" id="ARBA00022490"/>
    </source>
</evidence>
<evidence type="ECO:0000313" key="9">
    <source>
        <dbReference type="EMBL" id="HGW91022.1"/>
    </source>
</evidence>
<reference evidence="9" key="1">
    <citation type="journal article" date="2020" name="mSystems">
        <title>Genome- and Community-Level Interaction Insights into Carbon Utilization and Element Cycling Functions of Hydrothermarchaeota in Hydrothermal Sediment.</title>
        <authorList>
            <person name="Zhou Z."/>
            <person name="Liu Y."/>
            <person name="Xu W."/>
            <person name="Pan J."/>
            <person name="Luo Z.H."/>
            <person name="Li M."/>
        </authorList>
    </citation>
    <scope>NUCLEOTIDE SEQUENCE [LARGE SCALE GENOMIC DNA]</scope>
    <source>
        <strain evidence="9">SpSt-780</strain>
    </source>
</reference>
<keyword evidence="7" id="KW-0133">Cell shape</keyword>
<sequence length="425" mass="48245">MKVSIIGFGRSGKSAAELAKKMGFSIFVSEISNDKDIPFENEKGMHTKKILDSDFIVVSPGIKDFEILKEARLIGKEVMDEIEFASRFIKGKIIAITGTNGKTTTASLTYEILKYSNKKTFLCGNIYPGIPMSDIALETDNDTITVVEVSSFQLERIIRFKPDIGVVMNLTPDHFDRYSSMKEYEEAKKRIFMNQNKNDISILNYDDETLKLWKTNSKTFYFSRKEKKDIYLEGNDVYLSDGRCVFSRNDLKIIGDFFMEDAMAGALSCVKTGIEIDKIRNAIKKFKGVPHRMEIIKENPLIINNSMCTNPAAFKNSLSSVNGAIVFMGGRLKNLNPYELVESAIKYAGYVILFGESKEILGRIFKEKGFSKFYIADSIEDGIIYSKKIRIDKILFSPGGASQDMFKDFIERGEHFKEIVRKHYG</sequence>
<comment type="caution">
    <text evidence="9">The sequence shown here is derived from an EMBL/GenBank/DDBJ whole genome shotgun (WGS) entry which is preliminary data.</text>
</comment>
<proteinExistence type="inferred from homology"/>
<organism evidence="9">
    <name type="scientific">candidate division WOR-3 bacterium</name>
    <dbReference type="NCBI Taxonomy" id="2052148"/>
    <lineage>
        <taxon>Bacteria</taxon>
        <taxon>Bacteria division WOR-3</taxon>
    </lineage>
</organism>
<evidence type="ECO:0000256" key="4">
    <source>
        <dbReference type="ARBA" id="ARBA00022598"/>
    </source>
</evidence>
<dbReference type="Pfam" id="PF21377">
    <property type="entry name" value="MurD_N"/>
    <property type="match status" value="1"/>
</dbReference>
<feature type="domain" description="Mur ligase central" evidence="8">
    <location>
        <begin position="96"/>
        <end position="266"/>
    </location>
</feature>